<feature type="non-terminal residue" evidence="2">
    <location>
        <position position="1"/>
    </location>
</feature>
<comment type="caution">
    <text evidence="2">The sequence shown here is derived from an EMBL/GenBank/DDBJ whole genome shotgun (WGS) entry which is preliminary data.</text>
</comment>
<name>A0A8J4PRY6_9MYCE</name>
<sequence>IKDLDHFHIYNSHQNKHLITHIIVSSHFYVNHYNIVQKQPQHQQPILFGLSITTPEDPLILATELPLSIKYFKYTTVSQRLTKEYLPQTITSLYIDISVSIDQIPKSVKTLTIDSSYQSKRDEKRLENMKFHHLSQLLPPSLTKFQFNDFSHKAKIDFNLNQMPPNLTYLAIFGDFTFTGNGNGSLKYLKLNTKVSDRPYLIPTSVTQLKMTTPSINSTLLPPNLNHLEYNFIGLHGETATAPNKFPEKLTTLSLKNCSFTNISKNNWPSSVLDYRNWSEQSEKDVPYLPPSLTKARLSIHNDMKEFPILPSSLIELKMVSTRRFETFAGPSPLHSYFPNTIVKLALEYSDELFIGLIPTSVTDLKLHYSKPIPKGAIPNSVTKLHLFNSSSDLAKPIVIPNSVTYLNFEFERQLYPELEIPDSVKTLKIKYMEFLKITPFLNYFKTTFKNITRFSTRSSIYKKIKLIVEKLRDKKLFPNLKQINVVGGNYHFTDQNMVYKEVDYKSNSVGSSNFKNKYK</sequence>
<organism evidence="2 3">
    <name type="scientific">Polysphondylium violaceum</name>
    <dbReference type="NCBI Taxonomy" id="133409"/>
    <lineage>
        <taxon>Eukaryota</taxon>
        <taxon>Amoebozoa</taxon>
        <taxon>Evosea</taxon>
        <taxon>Eumycetozoa</taxon>
        <taxon>Dictyostelia</taxon>
        <taxon>Dictyosteliales</taxon>
        <taxon>Dictyosteliaceae</taxon>
        <taxon>Polysphondylium</taxon>
    </lineage>
</organism>
<accession>A0A8J4PRY6</accession>
<proteinExistence type="predicted"/>
<dbReference type="InterPro" id="IPR051251">
    <property type="entry name" value="STK_FNIP-Repeat"/>
</dbReference>
<evidence type="ECO:0008006" key="4">
    <source>
        <dbReference type="Google" id="ProtNLM"/>
    </source>
</evidence>
<evidence type="ECO:0000256" key="1">
    <source>
        <dbReference type="ARBA" id="ARBA00022737"/>
    </source>
</evidence>
<keyword evidence="3" id="KW-1185">Reference proteome</keyword>
<evidence type="ECO:0000313" key="3">
    <source>
        <dbReference type="Proteomes" id="UP000695562"/>
    </source>
</evidence>
<protein>
    <recommendedName>
        <fullName evidence="4">FNIP repeat-containing protein</fullName>
    </recommendedName>
</protein>
<dbReference type="EMBL" id="AJWJ01000209">
    <property type="protein sequence ID" value="KAF2073353.1"/>
    <property type="molecule type" value="Genomic_DNA"/>
</dbReference>
<keyword evidence="1" id="KW-0677">Repeat</keyword>
<dbReference type="Pfam" id="PF05725">
    <property type="entry name" value="FNIP"/>
    <property type="match status" value="1"/>
</dbReference>
<gene>
    <name evidence="2" type="ORF">CYY_005323</name>
</gene>
<reference evidence="2" key="1">
    <citation type="submission" date="2020-01" db="EMBL/GenBank/DDBJ databases">
        <title>Development of genomics and gene disruption for Polysphondylium violaceum indicates a role for the polyketide synthase stlB in stalk morphogenesis.</title>
        <authorList>
            <person name="Narita B."/>
            <person name="Kawabe Y."/>
            <person name="Kin K."/>
            <person name="Saito T."/>
            <person name="Gibbs R."/>
            <person name="Kuspa A."/>
            <person name="Muzny D."/>
            <person name="Queller D."/>
            <person name="Richards S."/>
            <person name="Strassman J."/>
            <person name="Sucgang R."/>
            <person name="Worley K."/>
            <person name="Schaap P."/>
        </authorList>
    </citation>
    <scope>NUCLEOTIDE SEQUENCE</scope>
    <source>
        <strain evidence="2">QSvi11</strain>
    </source>
</reference>
<dbReference type="PANTHER" id="PTHR32134:SF92">
    <property type="entry name" value="FNIP REPEAT-CONTAINING PROTEIN"/>
    <property type="match status" value="1"/>
</dbReference>
<dbReference type="Proteomes" id="UP000695562">
    <property type="component" value="Unassembled WGS sequence"/>
</dbReference>
<evidence type="ECO:0000313" key="2">
    <source>
        <dbReference type="EMBL" id="KAF2073353.1"/>
    </source>
</evidence>
<dbReference type="InterPro" id="IPR008615">
    <property type="entry name" value="FNIP"/>
</dbReference>
<dbReference type="PANTHER" id="PTHR32134">
    <property type="entry name" value="FNIP REPEAT-CONTAINING PROTEIN"/>
    <property type="match status" value="1"/>
</dbReference>
<dbReference type="AlphaFoldDB" id="A0A8J4PRY6"/>